<proteinExistence type="predicted"/>
<gene>
    <name evidence="1" type="ORF">SAMN05444007_106154</name>
</gene>
<sequence length="31" mass="3285">MKDLLQIIRREGTALLGDAVGVAETGDSQRA</sequence>
<evidence type="ECO:0000313" key="2">
    <source>
        <dbReference type="Proteomes" id="UP000199379"/>
    </source>
</evidence>
<evidence type="ECO:0000313" key="1">
    <source>
        <dbReference type="EMBL" id="SEJ68454.1"/>
    </source>
</evidence>
<dbReference type="Proteomes" id="UP000199379">
    <property type="component" value="Unassembled WGS sequence"/>
</dbReference>
<name>A0A1H7AUY8_9RHOB</name>
<protein>
    <submittedName>
        <fullName evidence="1">Uncharacterized protein</fullName>
    </submittedName>
</protein>
<dbReference type="EMBL" id="FNYD01000006">
    <property type="protein sequence ID" value="SEJ68454.1"/>
    <property type="molecule type" value="Genomic_DNA"/>
</dbReference>
<keyword evidence="2" id="KW-1185">Reference proteome</keyword>
<accession>A0A1H7AUY8</accession>
<reference evidence="1 2" key="1">
    <citation type="submission" date="2016-10" db="EMBL/GenBank/DDBJ databases">
        <authorList>
            <person name="de Groot N.N."/>
        </authorList>
    </citation>
    <scope>NUCLEOTIDE SEQUENCE [LARGE SCALE GENOMIC DNA]</scope>
    <source>
        <strain evidence="1 2">DSM 29340</strain>
    </source>
</reference>
<organism evidence="1 2">
    <name type="scientific">Cribrihabitans marinus</name>
    <dbReference type="NCBI Taxonomy" id="1227549"/>
    <lineage>
        <taxon>Bacteria</taxon>
        <taxon>Pseudomonadati</taxon>
        <taxon>Pseudomonadota</taxon>
        <taxon>Alphaproteobacteria</taxon>
        <taxon>Rhodobacterales</taxon>
        <taxon>Paracoccaceae</taxon>
        <taxon>Cribrihabitans</taxon>
    </lineage>
</organism>
<dbReference type="AlphaFoldDB" id="A0A1H7AUY8"/>